<evidence type="ECO:0000313" key="4">
    <source>
        <dbReference type="EMBL" id="QHT03325.1"/>
    </source>
</evidence>
<reference evidence="4" key="1">
    <citation type="journal article" date="2020" name="Nature">
        <title>Giant virus diversity and host interactions through global metagenomics.</title>
        <authorList>
            <person name="Schulz F."/>
            <person name="Roux S."/>
            <person name="Paez-Espino D."/>
            <person name="Jungbluth S."/>
            <person name="Walsh D.A."/>
            <person name="Denef V.J."/>
            <person name="McMahon K.D."/>
            <person name="Konstantinidis K.T."/>
            <person name="Eloe-Fadrosh E.A."/>
            <person name="Kyrpides N.C."/>
            <person name="Woyke T."/>
        </authorList>
    </citation>
    <scope>NUCLEOTIDE SEQUENCE</scope>
    <source>
        <strain evidence="4">GVMAG-M-3300020728-1</strain>
    </source>
</reference>
<dbReference type="Pfam" id="PF00352">
    <property type="entry name" value="TBP"/>
    <property type="match status" value="1"/>
</dbReference>
<sequence length="244" mass="27625">MVVLYNTNLKFDTNKIMSDLPLENSIIKIEKRGVARRGESKRDQIKRRVKKDATPTNTTGFCHNSITVVVLNNGDGALPSKEITIKIFQNGVFHLTGILDPLYDTCSMRILLEALWKCPSAIIDCPEKYEIVRRRVVLMNYTTKLTSNQTVPRELMFNNIRKLARSDITCAYDPDVYPGVKIRIGPKNWTAKVFRTGKIILTGITEPEEVTEFITLLSHLFAEVLPPVPTLQSKTVEVVPLPVR</sequence>
<dbReference type="SUPFAM" id="SSF55945">
    <property type="entry name" value="TATA-box binding protein-like"/>
    <property type="match status" value="1"/>
</dbReference>
<organism evidence="4">
    <name type="scientific">viral metagenome</name>
    <dbReference type="NCBI Taxonomy" id="1070528"/>
    <lineage>
        <taxon>unclassified sequences</taxon>
        <taxon>metagenomes</taxon>
        <taxon>organismal metagenomes</taxon>
    </lineage>
</organism>
<name>A0A6C0CID9_9ZZZZ</name>
<evidence type="ECO:0000256" key="1">
    <source>
        <dbReference type="ARBA" id="ARBA00005560"/>
    </source>
</evidence>
<dbReference type="InterPro" id="IPR012295">
    <property type="entry name" value="TBP_dom_sf"/>
</dbReference>
<accession>A0A6C0CID9</accession>
<dbReference type="Gene3D" id="3.30.310.10">
    <property type="entry name" value="TATA-Binding Protein"/>
    <property type="match status" value="1"/>
</dbReference>
<comment type="similarity">
    <text evidence="1">Belongs to the TBP family.</text>
</comment>
<evidence type="ECO:0000256" key="3">
    <source>
        <dbReference type="ARBA" id="ARBA00023163"/>
    </source>
</evidence>
<dbReference type="GO" id="GO:0006352">
    <property type="term" value="P:DNA-templated transcription initiation"/>
    <property type="evidence" value="ECO:0007669"/>
    <property type="project" value="InterPro"/>
</dbReference>
<dbReference type="InterPro" id="IPR000814">
    <property type="entry name" value="TBP"/>
</dbReference>
<protein>
    <submittedName>
        <fullName evidence="4">Uncharacterized protein</fullName>
    </submittedName>
</protein>
<dbReference type="EMBL" id="MN739409">
    <property type="protein sequence ID" value="QHT03325.1"/>
    <property type="molecule type" value="Genomic_DNA"/>
</dbReference>
<dbReference type="AlphaFoldDB" id="A0A6C0CID9"/>
<dbReference type="GO" id="GO:0003677">
    <property type="term" value="F:DNA binding"/>
    <property type="evidence" value="ECO:0007669"/>
    <property type="project" value="UniProtKB-KW"/>
</dbReference>
<keyword evidence="3" id="KW-0804">Transcription</keyword>
<proteinExistence type="inferred from homology"/>
<keyword evidence="2" id="KW-0238">DNA-binding</keyword>
<evidence type="ECO:0000256" key="2">
    <source>
        <dbReference type="ARBA" id="ARBA00023125"/>
    </source>
</evidence>